<feature type="transmembrane region" description="Helical" evidence="7">
    <location>
        <begin position="306"/>
        <end position="330"/>
    </location>
</feature>
<feature type="transmembrane region" description="Helical" evidence="7">
    <location>
        <begin position="119"/>
        <end position="139"/>
    </location>
</feature>
<dbReference type="Pfam" id="PF07690">
    <property type="entry name" value="MFS_1"/>
    <property type="match status" value="1"/>
</dbReference>
<dbReference type="AlphaFoldDB" id="A0A6F8ZFB4"/>
<keyword evidence="10" id="KW-1185">Reference proteome</keyword>
<dbReference type="GO" id="GO:0022857">
    <property type="term" value="F:transmembrane transporter activity"/>
    <property type="evidence" value="ECO:0007669"/>
    <property type="project" value="InterPro"/>
</dbReference>
<dbReference type="PANTHER" id="PTHR23501">
    <property type="entry name" value="MAJOR FACILITATOR SUPERFAMILY"/>
    <property type="match status" value="1"/>
</dbReference>
<dbReference type="Gene3D" id="1.20.1720.10">
    <property type="entry name" value="Multidrug resistance protein D"/>
    <property type="match status" value="1"/>
</dbReference>
<evidence type="ECO:0000313" key="9">
    <source>
        <dbReference type="EMBL" id="CAB1128624.1"/>
    </source>
</evidence>
<feature type="transmembrane region" description="Helical" evidence="7">
    <location>
        <begin position="59"/>
        <end position="78"/>
    </location>
</feature>
<feature type="domain" description="Major facilitator superfamily (MFS) profile" evidence="8">
    <location>
        <begin position="25"/>
        <end position="495"/>
    </location>
</feature>
<dbReference type="Proteomes" id="UP000503399">
    <property type="component" value="Chromosome"/>
</dbReference>
<feature type="transmembrane region" description="Helical" evidence="7">
    <location>
        <begin position="363"/>
        <end position="383"/>
    </location>
</feature>
<dbReference type="InterPro" id="IPR011701">
    <property type="entry name" value="MFS"/>
</dbReference>
<feature type="transmembrane region" description="Helical" evidence="7">
    <location>
        <begin position="24"/>
        <end position="47"/>
    </location>
</feature>
<evidence type="ECO:0000259" key="8">
    <source>
        <dbReference type="PROSITE" id="PS50850"/>
    </source>
</evidence>
<sequence length="499" mass="51614">MAGRMPETPPAAAPATAARTRRGWVVGAVMLAMLLASLDMTIVGTAMPSIVADLKGLSIYSWVFSAYLLTSTTPIPIYARLADMYGRKRLFLIGVGVFLLGSGLSATSRNMPELIAFRALQGVGAAGVLPVALTIVGDLFSLEQRARIQGLFSAVWGLSAVLGPLLGAVIVEHTSWRWVFGINLPVGLLVLAIVSRSFHERLAPRPHRIDWTGTVWLTFAVSLLLLGLVESGPGAVTAIVAALVLLAGFGWWERRAAEPVLPLYLLGERFLGLTNALNLAAGMVMFALISYLPLYVQGARGLPPMAAGQAITPMMVGWPLAATVAAPLLLRVGYRPVTVLGGVLIAGGYALAVSRLAGSGLYAGMFLLGTGLGFTMTTLLVVAQSAVPWDRRGTVTGAMSFFRTIGGAVGVAVAGALLNRGLARGAAGLPLPPHTRVSTLVGALTAPTGAPALPAAVDDALRQLLARTLAGIFHAGLGLAALALILTLLLPAAPAGPDA</sequence>
<evidence type="ECO:0000256" key="2">
    <source>
        <dbReference type="ARBA" id="ARBA00022448"/>
    </source>
</evidence>
<dbReference type="Gene3D" id="1.20.1250.20">
    <property type="entry name" value="MFS general substrate transporter like domains"/>
    <property type="match status" value="1"/>
</dbReference>
<feature type="transmembrane region" description="Helical" evidence="7">
    <location>
        <begin position="337"/>
        <end position="357"/>
    </location>
</feature>
<evidence type="ECO:0000256" key="6">
    <source>
        <dbReference type="ARBA" id="ARBA00023136"/>
    </source>
</evidence>
<dbReference type="PANTHER" id="PTHR23501:SF191">
    <property type="entry name" value="VACUOLAR BASIC AMINO ACID TRANSPORTER 4"/>
    <property type="match status" value="1"/>
</dbReference>
<feature type="transmembrane region" description="Helical" evidence="7">
    <location>
        <begin position="90"/>
        <end position="107"/>
    </location>
</feature>
<gene>
    <name evidence="9" type="ORF">R50_1118</name>
</gene>
<keyword evidence="5 7" id="KW-1133">Transmembrane helix</keyword>
<proteinExistence type="predicted"/>
<protein>
    <submittedName>
        <fullName evidence="9">MFS transporter</fullName>
    </submittedName>
</protein>
<evidence type="ECO:0000256" key="7">
    <source>
        <dbReference type="SAM" id="Phobius"/>
    </source>
</evidence>
<evidence type="ECO:0000256" key="5">
    <source>
        <dbReference type="ARBA" id="ARBA00022989"/>
    </source>
</evidence>
<dbReference type="GO" id="GO:0005886">
    <property type="term" value="C:plasma membrane"/>
    <property type="evidence" value="ECO:0007669"/>
    <property type="project" value="UniProtKB-SubCell"/>
</dbReference>
<feature type="transmembrane region" description="Helical" evidence="7">
    <location>
        <begin position="437"/>
        <end position="457"/>
    </location>
</feature>
<dbReference type="CDD" id="cd17502">
    <property type="entry name" value="MFS_Azr1_MDR_like"/>
    <property type="match status" value="1"/>
</dbReference>
<keyword evidence="3" id="KW-1003">Cell membrane</keyword>
<keyword evidence="4 7" id="KW-0812">Transmembrane</keyword>
<keyword evidence="6 7" id="KW-0472">Membrane</keyword>
<dbReference type="InterPro" id="IPR036259">
    <property type="entry name" value="MFS_trans_sf"/>
</dbReference>
<feature type="transmembrane region" description="Helical" evidence="7">
    <location>
        <begin position="469"/>
        <end position="493"/>
    </location>
</feature>
<name>A0A6F8ZFB4_9FIRM</name>
<evidence type="ECO:0000256" key="3">
    <source>
        <dbReference type="ARBA" id="ARBA00022475"/>
    </source>
</evidence>
<dbReference type="SUPFAM" id="SSF103473">
    <property type="entry name" value="MFS general substrate transporter"/>
    <property type="match status" value="1"/>
</dbReference>
<dbReference type="InterPro" id="IPR020846">
    <property type="entry name" value="MFS_dom"/>
</dbReference>
<feature type="transmembrane region" description="Helical" evidence="7">
    <location>
        <begin position="235"/>
        <end position="252"/>
    </location>
</feature>
<evidence type="ECO:0000256" key="1">
    <source>
        <dbReference type="ARBA" id="ARBA00004651"/>
    </source>
</evidence>
<dbReference type="KEGG" id="hfv:R50_1118"/>
<reference evidence="9 10" key="1">
    <citation type="submission" date="2020-02" db="EMBL/GenBank/DDBJ databases">
        <authorList>
            <person name="Hogendoorn C."/>
        </authorList>
    </citation>
    <scope>NUCLEOTIDE SEQUENCE [LARGE SCALE GENOMIC DNA]</scope>
    <source>
        <strain evidence="9">R501</strain>
    </source>
</reference>
<organism evidence="9 10">
    <name type="scientific">Candidatus Hydrogenisulfobacillus filiaventi</name>
    <dbReference type="NCBI Taxonomy" id="2707344"/>
    <lineage>
        <taxon>Bacteria</taxon>
        <taxon>Bacillati</taxon>
        <taxon>Bacillota</taxon>
        <taxon>Clostridia</taxon>
        <taxon>Eubacteriales</taxon>
        <taxon>Clostridiales Family XVII. Incertae Sedis</taxon>
        <taxon>Candidatus Hydrogenisulfobacillus</taxon>
    </lineage>
</organism>
<dbReference type="PROSITE" id="PS50850">
    <property type="entry name" value="MFS"/>
    <property type="match status" value="1"/>
</dbReference>
<dbReference type="EMBL" id="LR778114">
    <property type="protein sequence ID" value="CAB1128624.1"/>
    <property type="molecule type" value="Genomic_DNA"/>
</dbReference>
<evidence type="ECO:0000313" key="10">
    <source>
        <dbReference type="Proteomes" id="UP000503399"/>
    </source>
</evidence>
<feature type="transmembrane region" description="Helical" evidence="7">
    <location>
        <begin position="151"/>
        <end position="170"/>
    </location>
</feature>
<feature type="transmembrane region" description="Helical" evidence="7">
    <location>
        <begin position="176"/>
        <end position="199"/>
    </location>
</feature>
<accession>A0A6F8ZFB4</accession>
<evidence type="ECO:0000256" key="4">
    <source>
        <dbReference type="ARBA" id="ARBA00022692"/>
    </source>
</evidence>
<feature type="transmembrane region" description="Helical" evidence="7">
    <location>
        <begin position="211"/>
        <end position="229"/>
    </location>
</feature>
<dbReference type="FunFam" id="1.20.1720.10:FF:000004">
    <property type="entry name" value="EmrB/QacA family drug resistance transporter"/>
    <property type="match status" value="1"/>
</dbReference>
<feature type="transmembrane region" description="Helical" evidence="7">
    <location>
        <begin position="395"/>
        <end position="417"/>
    </location>
</feature>
<keyword evidence="2" id="KW-0813">Transport</keyword>
<feature type="transmembrane region" description="Helical" evidence="7">
    <location>
        <begin position="273"/>
        <end position="294"/>
    </location>
</feature>
<comment type="subcellular location">
    <subcellularLocation>
        <location evidence="1">Cell membrane</location>
        <topology evidence="1">Multi-pass membrane protein</topology>
    </subcellularLocation>
</comment>